<dbReference type="InterPro" id="IPR022742">
    <property type="entry name" value="Hydrolase_4"/>
</dbReference>
<sequence length="344" mass="38474">MNYNTTKINEYMSKTTVITNQPTSNTSTFSNTFTSAPHVTPRTIFSDFFSLCCPPFPSRIVAKLALMPPEPSYRILTSDTGRTSLEPVENRTDSEWPHVQGELKSSTGFFAKTSRGNKIVCIFLKPIIPTRFTILFSHGNAVDIGQMCSFYVFLGCRLGCNVFAYDYSGYGQSTGRPSEENLYADIAAALKSLETKYQIPPERVILYGQNIGTVPSVDLASKNPRVAALILHSPLLSGLRVAFHGIQRTWCCDVFPSIQKIPRVSCPTLVIHGTEDDVVDFSHGVTIYEQCPTSVKPLWVPGAGHHDVEKHEAYFERLKVFIEDLHKHENSEQKQRKNSRSASR</sequence>
<keyword evidence="2" id="KW-1185">Reference proteome</keyword>
<dbReference type="AlphaFoldDB" id="A0A914L984"/>
<dbReference type="Pfam" id="PF12146">
    <property type="entry name" value="Hydrolase_4"/>
    <property type="match status" value="1"/>
</dbReference>
<dbReference type="PANTHER" id="PTHR12277">
    <property type="entry name" value="ALPHA/BETA HYDROLASE DOMAIN-CONTAINING PROTEIN"/>
    <property type="match status" value="1"/>
</dbReference>
<dbReference type="SUPFAM" id="SSF53474">
    <property type="entry name" value="alpha/beta-Hydrolases"/>
    <property type="match status" value="1"/>
</dbReference>
<protein>
    <submittedName>
        <fullName evidence="3">Serine aminopeptidase S33 domain-containing protein</fullName>
    </submittedName>
</protein>
<proteinExistence type="predicted"/>
<evidence type="ECO:0000313" key="3">
    <source>
        <dbReference type="WBParaSite" id="Minc3s00286g09451"/>
    </source>
</evidence>
<dbReference type="Gene3D" id="3.40.50.1820">
    <property type="entry name" value="alpha/beta hydrolase"/>
    <property type="match status" value="1"/>
</dbReference>
<feature type="domain" description="Serine aminopeptidase S33" evidence="1">
    <location>
        <begin position="131"/>
        <end position="237"/>
    </location>
</feature>
<dbReference type="GO" id="GO:0010008">
    <property type="term" value="C:endosome membrane"/>
    <property type="evidence" value="ECO:0007669"/>
    <property type="project" value="TreeGrafter"/>
</dbReference>
<dbReference type="GO" id="GO:0008474">
    <property type="term" value="F:palmitoyl-(protein) hydrolase activity"/>
    <property type="evidence" value="ECO:0007669"/>
    <property type="project" value="TreeGrafter"/>
</dbReference>
<dbReference type="PANTHER" id="PTHR12277:SF81">
    <property type="entry name" value="PROTEIN ABHD13"/>
    <property type="match status" value="1"/>
</dbReference>
<name>A0A914L984_MELIC</name>
<dbReference type="InterPro" id="IPR029058">
    <property type="entry name" value="AB_hydrolase_fold"/>
</dbReference>
<evidence type="ECO:0000313" key="2">
    <source>
        <dbReference type="Proteomes" id="UP000887563"/>
    </source>
</evidence>
<organism evidence="2 3">
    <name type="scientific">Meloidogyne incognita</name>
    <name type="common">Southern root-knot nematode worm</name>
    <name type="synonym">Oxyuris incognita</name>
    <dbReference type="NCBI Taxonomy" id="6306"/>
    <lineage>
        <taxon>Eukaryota</taxon>
        <taxon>Metazoa</taxon>
        <taxon>Ecdysozoa</taxon>
        <taxon>Nematoda</taxon>
        <taxon>Chromadorea</taxon>
        <taxon>Rhabditida</taxon>
        <taxon>Tylenchina</taxon>
        <taxon>Tylenchomorpha</taxon>
        <taxon>Tylenchoidea</taxon>
        <taxon>Meloidogynidae</taxon>
        <taxon>Meloidogyninae</taxon>
        <taxon>Meloidogyne</taxon>
        <taxon>Meloidogyne incognita group</taxon>
    </lineage>
</organism>
<dbReference type="Proteomes" id="UP000887563">
    <property type="component" value="Unplaced"/>
</dbReference>
<accession>A0A914L984</accession>
<dbReference type="GO" id="GO:0005886">
    <property type="term" value="C:plasma membrane"/>
    <property type="evidence" value="ECO:0007669"/>
    <property type="project" value="TreeGrafter"/>
</dbReference>
<reference evidence="3" key="1">
    <citation type="submission" date="2022-11" db="UniProtKB">
        <authorList>
            <consortium name="WormBaseParasite"/>
        </authorList>
    </citation>
    <scope>IDENTIFICATION</scope>
</reference>
<dbReference type="WBParaSite" id="Minc3s00286g09451">
    <property type="protein sequence ID" value="Minc3s00286g09451"/>
    <property type="gene ID" value="Minc3s00286g09451"/>
</dbReference>
<evidence type="ECO:0000259" key="1">
    <source>
        <dbReference type="Pfam" id="PF12146"/>
    </source>
</evidence>